<dbReference type="VEuPathDB" id="PlasmoDB:POWCR01_000211200"/>
<evidence type="ECO:0000313" key="3">
    <source>
        <dbReference type="EMBL" id="SBT74378.1"/>
    </source>
</evidence>
<dbReference type="EMBL" id="FLRJ01000212">
    <property type="protein sequence ID" value="SBT73041.1"/>
    <property type="molecule type" value="Genomic_DNA"/>
</dbReference>
<organism evidence="2 4">
    <name type="scientific">Plasmodium ovale</name>
    <name type="common">malaria parasite P. ovale</name>
    <dbReference type="NCBI Taxonomy" id="36330"/>
    <lineage>
        <taxon>Eukaryota</taxon>
        <taxon>Sar</taxon>
        <taxon>Alveolata</taxon>
        <taxon>Apicomplexa</taxon>
        <taxon>Aconoidasida</taxon>
        <taxon>Haemosporida</taxon>
        <taxon>Plasmodiidae</taxon>
        <taxon>Plasmodium</taxon>
        <taxon>Plasmodium (Plasmodium)</taxon>
    </lineage>
</organism>
<dbReference type="EMBL" id="FLRJ01000693">
    <property type="protein sequence ID" value="SBT74378.1"/>
    <property type="molecule type" value="Genomic_DNA"/>
</dbReference>
<reference evidence="2 4" key="1">
    <citation type="submission" date="2016-06" db="EMBL/GenBank/DDBJ databases">
        <authorList>
            <consortium name="Pathogen Informatics"/>
        </authorList>
    </citation>
    <scope>NUCLEOTIDE SEQUENCE [LARGE SCALE GENOMIC DNA]</scope>
</reference>
<dbReference type="AlphaFoldDB" id="A0A1C3KI92"/>
<protein>
    <recommendedName>
        <fullName evidence="5">PIR protein</fullName>
    </recommendedName>
</protein>
<evidence type="ECO:0000313" key="2">
    <source>
        <dbReference type="EMBL" id="SBT73472.1"/>
    </source>
</evidence>
<dbReference type="EMBL" id="FLRJ01000378">
    <property type="protein sequence ID" value="SBT73472.1"/>
    <property type="molecule type" value="Genomic_DNA"/>
</dbReference>
<sequence length="137" mass="15906">MSPRGKPHTNFPERVLPSNYFIECLFGDKNFENHINEIEKNKSSNNFQNIISIINKKFQEIFQDITHNFSKDEEVKCCKNINYYFDLLYSIIKSPGELSTSIPNNLISQIETKWNNVPNVIDIGKCKGETDLDSIRT</sequence>
<dbReference type="Proteomes" id="UP000243200">
    <property type="component" value="Unassembled WGS sequence"/>
</dbReference>
<evidence type="ECO:0008006" key="5">
    <source>
        <dbReference type="Google" id="ProtNLM"/>
    </source>
</evidence>
<dbReference type="VEuPathDB" id="PlasmoDB:POWCR01_000118500"/>
<evidence type="ECO:0000313" key="1">
    <source>
        <dbReference type="EMBL" id="SBT73041.1"/>
    </source>
</evidence>
<feature type="non-terminal residue" evidence="2">
    <location>
        <position position="137"/>
    </location>
</feature>
<proteinExistence type="predicted"/>
<gene>
    <name evidence="2" type="primary">PowCR01_000118500</name>
    <name evidence="1" type="synonym">PowCR01_000075600</name>
    <name evidence="3" type="synonym">PowCR01_000211200</name>
    <name evidence="1" type="ORF">POWCR01_000075600</name>
    <name evidence="2" type="ORF">POWCR01_000118500</name>
    <name evidence="3" type="ORF">POWCR01_000211200</name>
</gene>
<evidence type="ECO:0000313" key="4">
    <source>
        <dbReference type="Proteomes" id="UP000243200"/>
    </source>
</evidence>
<name>A0A1C3KI92_PLAOA</name>
<dbReference type="VEuPathDB" id="PlasmoDB:POWCR01_000075600"/>
<accession>A0A1C3KI92</accession>